<proteinExistence type="predicted"/>
<comment type="caution">
    <text evidence="1">The sequence shown here is derived from an EMBL/GenBank/DDBJ whole genome shotgun (WGS) entry which is preliminary data.</text>
</comment>
<feature type="non-terminal residue" evidence="1">
    <location>
        <position position="1"/>
    </location>
</feature>
<keyword evidence="2" id="KW-1185">Reference proteome</keyword>
<evidence type="ECO:0000313" key="2">
    <source>
        <dbReference type="Proteomes" id="UP000699042"/>
    </source>
</evidence>
<dbReference type="AlphaFoldDB" id="A0A9P7ULP0"/>
<sequence>NPFLENLCAKAARQNTDQLFEQALGLGRFGIETSLVSPASQLSAIG</sequence>
<name>A0A9P7ULP0_9PEZI</name>
<dbReference type="Proteomes" id="UP000699042">
    <property type="component" value="Unassembled WGS sequence"/>
</dbReference>
<organism evidence="1 2">
    <name type="scientific">Colletotrichum scovillei</name>
    <dbReference type="NCBI Taxonomy" id="1209932"/>
    <lineage>
        <taxon>Eukaryota</taxon>
        <taxon>Fungi</taxon>
        <taxon>Dikarya</taxon>
        <taxon>Ascomycota</taxon>
        <taxon>Pezizomycotina</taxon>
        <taxon>Sordariomycetes</taxon>
        <taxon>Hypocreomycetidae</taxon>
        <taxon>Glomerellales</taxon>
        <taxon>Glomerellaceae</taxon>
        <taxon>Colletotrichum</taxon>
        <taxon>Colletotrichum acutatum species complex</taxon>
    </lineage>
</organism>
<gene>
    <name evidence="1" type="ORF">JMJ77_008546</name>
</gene>
<protein>
    <submittedName>
        <fullName evidence="1">Uncharacterized protein</fullName>
    </submittedName>
</protein>
<dbReference type="EMBL" id="JAESDN010000002">
    <property type="protein sequence ID" value="KAG7056095.1"/>
    <property type="molecule type" value="Genomic_DNA"/>
</dbReference>
<evidence type="ECO:0000313" key="1">
    <source>
        <dbReference type="EMBL" id="KAG7056095.1"/>
    </source>
</evidence>
<reference evidence="1" key="1">
    <citation type="submission" date="2021-05" db="EMBL/GenBank/DDBJ databases">
        <title>Comparative genomics of three Colletotrichum scovillei strains and genetic complementation revealed genes involved fungal growth and virulence on chili pepper.</title>
        <authorList>
            <person name="Hsieh D.-K."/>
            <person name="Chuang S.-C."/>
            <person name="Chen C.-Y."/>
            <person name="Chao Y.-T."/>
            <person name="Lu M.-Y.J."/>
            <person name="Lee M.-H."/>
            <person name="Shih M.-C."/>
        </authorList>
    </citation>
    <scope>NUCLEOTIDE SEQUENCE</scope>
    <source>
        <strain evidence="1">Coll-153</strain>
    </source>
</reference>
<feature type="non-terminal residue" evidence="1">
    <location>
        <position position="46"/>
    </location>
</feature>
<accession>A0A9P7ULP0</accession>